<sequence>MSFKLIFSSAIIFSAICFGPINILCTLPIYSWDCNCKACNSSHMCLVPAVVAMEQKIHVNPLKILSQTKCTHIQNSSSSCPNQLRRIRMPWILRGRSPPIARSLCKLMQMRQLPRLRLLTMTLSCKAHYPLCCPLMDPGPVVEAEESERP</sequence>
<dbReference type="AlphaFoldDB" id="A0A1D6HZB2"/>
<reference evidence="1" key="1">
    <citation type="submission" date="2015-12" db="EMBL/GenBank/DDBJ databases">
        <title>Update maize B73 reference genome by single molecule sequencing technologies.</title>
        <authorList>
            <consortium name="Maize Genome Sequencing Project"/>
            <person name="Ware D."/>
        </authorList>
    </citation>
    <scope>NUCLEOTIDE SEQUENCE [LARGE SCALE GENOMIC DNA]</scope>
    <source>
        <tissue evidence="1">Seedling</tissue>
    </source>
</reference>
<organism evidence="1">
    <name type="scientific">Zea mays</name>
    <name type="common">Maize</name>
    <dbReference type="NCBI Taxonomy" id="4577"/>
    <lineage>
        <taxon>Eukaryota</taxon>
        <taxon>Viridiplantae</taxon>
        <taxon>Streptophyta</taxon>
        <taxon>Embryophyta</taxon>
        <taxon>Tracheophyta</taxon>
        <taxon>Spermatophyta</taxon>
        <taxon>Magnoliopsida</taxon>
        <taxon>Liliopsida</taxon>
        <taxon>Poales</taxon>
        <taxon>Poaceae</taxon>
        <taxon>PACMAD clade</taxon>
        <taxon>Panicoideae</taxon>
        <taxon>Andropogonodae</taxon>
        <taxon>Andropogoneae</taxon>
        <taxon>Tripsacinae</taxon>
        <taxon>Zea</taxon>
    </lineage>
</organism>
<dbReference type="EMBL" id="CM007650">
    <property type="protein sequence ID" value="ONM53422.1"/>
    <property type="molecule type" value="Genomic_DNA"/>
</dbReference>
<protein>
    <submittedName>
        <fullName evidence="1">Uncharacterized protein</fullName>
    </submittedName>
</protein>
<proteinExistence type="predicted"/>
<evidence type="ECO:0000313" key="1">
    <source>
        <dbReference type="EMBL" id="ONM53422.1"/>
    </source>
</evidence>
<gene>
    <name evidence="1" type="ORF">ZEAMMB73_Zm00001d019624</name>
</gene>
<name>A0A1D6HZB2_MAIZE</name>
<accession>A0A1D6HZB2</accession>